<gene>
    <name evidence="2" type="ORF">NCTC13645_02252</name>
</gene>
<dbReference type="AlphaFoldDB" id="A0A380P7D7"/>
<evidence type="ECO:0000313" key="2">
    <source>
        <dbReference type="EMBL" id="SUP61120.1"/>
    </source>
</evidence>
<feature type="region of interest" description="Disordered" evidence="1">
    <location>
        <begin position="1"/>
        <end position="24"/>
    </location>
</feature>
<sequence>MAKDAKQGSDAREAAQAKKDDAEETIVLNLDNLDAIQADATEMRRFK</sequence>
<proteinExistence type="predicted"/>
<dbReference type="Proteomes" id="UP000254621">
    <property type="component" value="Unassembled WGS sequence"/>
</dbReference>
<name>A0A380P7D7_WEIVI</name>
<feature type="compositionally biased region" description="Basic and acidic residues" evidence="1">
    <location>
        <begin position="1"/>
        <end position="21"/>
    </location>
</feature>
<reference evidence="2 3" key="1">
    <citation type="submission" date="2018-06" db="EMBL/GenBank/DDBJ databases">
        <authorList>
            <consortium name="Pathogen Informatics"/>
            <person name="Doyle S."/>
        </authorList>
    </citation>
    <scope>NUCLEOTIDE SEQUENCE [LARGE SCALE GENOMIC DNA]</scope>
    <source>
        <strain evidence="2 3">NCTC13645</strain>
    </source>
</reference>
<dbReference type="EMBL" id="UHIV01000006">
    <property type="protein sequence ID" value="SUP61120.1"/>
    <property type="molecule type" value="Genomic_DNA"/>
</dbReference>
<evidence type="ECO:0000256" key="1">
    <source>
        <dbReference type="SAM" id="MobiDB-lite"/>
    </source>
</evidence>
<protein>
    <submittedName>
        <fullName evidence="2">Uncharacterized protein</fullName>
    </submittedName>
</protein>
<organism evidence="2 3">
    <name type="scientific">Weissella viridescens</name>
    <name type="common">Lactobacillus viridescens</name>
    <dbReference type="NCBI Taxonomy" id="1629"/>
    <lineage>
        <taxon>Bacteria</taxon>
        <taxon>Bacillati</taxon>
        <taxon>Bacillota</taxon>
        <taxon>Bacilli</taxon>
        <taxon>Lactobacillales</taxon>
        <taxon>Lactobacillaceae</taxon>
        <taxon>Weissella</taxon>
    </lineage>
</organism>
<evidence type="ECO:0000313" key="3">
    <source>
        <dbReference type="Proteomes" id="UP000254621"/>
    </source>
</evidence>
<accession>A0A380P7D7</accession>